<gene>
    <name evidence="1" type="ORF">ACFWJN_32830</name>
</gene>
<feature type="non-terminal residue" evidence="1">
    <location>
        <position position="102"/>
    </location>
</feature>
<name>A0ABW6FVL9_9ACTN</name>
<dbReference type="InterPro" id="IPR001387">
    <property type="entry name" value="Cro/C1-type_HTH"/>
</dbReference>
<sequence>MGNREDPWPYEAQDAAGFVKSMRQLKERAGLTYRELEERAARNGDVLARSTLADILRRESLPRPDLLAAFVRACGDERRAGAWLDARDRIATGGAAAPPTDT</sequence>
<evidence type="ECO:0000313" key="1">
    <source>
        <dbReference type="EMBL" id="MFD5103718.1"/>
    </source>
</evidence>
<dbReference type="RefSeq" id="WP_386722132.1">
    <property type="nucleotide sequence ID" value="NZ_JBHXIJ010000495.1"/>
</dbReference>
<dbReference type="EMBL" id="JBHXIJ010000495">
    <property type="protein sequence ID" value="MFD5103718.1"/>
    <property type="molecule type" value="Genomic_DNA"/>
</dbReference>
<reference evidence="1 2" key="1">
    <citation type="submission" date="2024-09" db="EMBL/GenBank/DDBJ databases">
        <title>The Natural Products Discovery Center: Release of the First 8490 Sequenced Strains for Exploring Actinobacteria Biosynthetic Diversity.</title>
        <authorList>
            <person name="Kalkreuter E."/>
            <person name="Kautsar S.A."/>
            <person name="Yang D."/>
            <person name="Bader C.D."/>
            <person name="Teijaro C.N."/>
            <person name="Fluegel L."/>
            <person name="Davis C.M."/>
            <person name="Simpson J.R."/>
            <person name="Lauterbach L."/>
            <person name="Steele A.D."/>
            <person name="Gui C."/>
            <person name="Meng S."/>
            <person name="Li G."/>
            <person name="Viehrig K."/>
            <person name="Ye F."/>
            <person name="Su P."/>
            <person name="Kiefer A.F."/>
            <person name="Nichols A."/>
            <person name="Cepeda A.J."/>
            <person name="Yan W."/>
            <person name="Fan B."/>
            <person name="Jiang Y."/>
            <person name="Adhikari A."/>
            <person name="Zheng C.-J."/>
            <person name="Schuster L."/>
            <person name="Cowan T.M."/>
            <person name="Smanski M.J."/>
            <person name="Chevrette M.G."/>
            <person name="De Carvalho L.P.S."/>
            <person name="Shen B."/>
        </authorList>
    </citation>
    <scope>NUCLEOTIDE SEQUENCE [LARGE SCALE GENOMIC DNA]</scope>
    <source>
        <strain evidence="1 2">NPDC058348</strain>
    </source>
</reference>
<dbReference type="CDD" id="cd00093">
    <property type="entry name" value="HTH_XRE"/>
    <property type="match status" value="1"/>
</dbReference>
<evidence type="ECO:0000313" key="2">
    <source>
        <dbReference type="Proteomes" id="UP001598448"/>
    </source>
</evidence>
<accession>A0ABW6FVL9</accession>
<proteinExistence type="predicted"/>
<comment type="caution">
    <text evidence="1">The sequence shown here is derived from an EMBL/GenBank/DDBJ whole genome shotgun (WGS) entry which is preliminary data.</text>
</comment>
<keyword evidence="2" id="KW-1185">Reference proteome</keyword>
<dbReference type="Pfam" id="PF13560">
    <property type="entry name" value="HTH_31"/>
    <property type="match status" value="1"/>
</dbReference>
<organism evidence="1 2">
    <name type="scientific">Streptomyces albidochromogenes</name>
    <dbReference type="NCBI Taxonomy" id="329524"/>
    <lineage>
        <taxon>Bacteria</taxon>
        <taxon>Bacillati</taxon>
        <taxon>Actinomycetota</taxon>
        <taxon>Actinomycetes</taxon>
        <taxon>Kitasatosporales</taxon>
        <taxon>Streptomycetaceae</taxon>
        <taxon>Streptomyces</taxon>
    </lineage>
</organism>
<dbReference type="Proteomes" id="UP001598448">
    <property type="component" value="Unassembled WGS sequence"/>
</dbReference>
<protein>
    <submittedName>
        <fullName evidence="1">Helix-turn-helix domain-containing protein</fullName>
    </submittedName>
</protein>